<dbReference type="OrthoDB" id="306050at2157"/>
<name>A0A1N7F9V7_9EURY</name>
<keyword evidence="1" id="KW-1133">Transmembrane helix</keyword>
<feature type="transmembrane region" description="Helical" evidence="1">
    <location>
        <begin position="205"/>
        <end position="223"/>
    </location>
</feature>
<dbReference type="EMBL" id="CP019327">
    <property type="protein sequence ID" value="APX97636.1"/>
    <property type="molecule type" value="Genomic_DNA"/>
</dbReference>
<gene>
    <name evidence="2" type="ORF">BB347_14020</name>
    <name evidence="3" type="ORF">SAMN05421809_3129</name>
</gene>
<feature type="transmembrane region" description="Helical" evidence="1">
    <location>
        <begin position="181"/>
        <end position="199"/>
    </location>
</feature>
<dbReference type="Proteomes" id="UP000185687">
    <property type="component" value="Unassembled WGS sequence"/>
</dbReference>
<feature type="transmembrane region" description="Helical" evidence="1">
    <location>
        <begin position="120"/>
        <end position="142"/>
    </location>
</feature>
<dbReference type="RefSeq" id="WP_076583267.1">
    <property type="nucleotide sequence ID" value="NZ_CP019327.1"/>
</dbReference>
<accession>A0A1N7F9V7</accession>
<dbReference type="GeneID" id="30957081"/>
<evidence type="ECO:0000313" key="2">
    <source>
        <dbReference type="EMBL" id="APX97636.1"/>
    </source>
</evidence>
<keyword evidence="1" id="KW-0812">Transmembrane</keyword>
<evidence type="ECO:0000313" key="5">
    <source>
        <dbReference type="Proteomes" id="UP000187321"/>
    </source>
</evidence>
<dbReference type="KEGG" id="hda:BB347_14020"/>
<dbReference type="AlphaFoldDB" id="A0A1N7F9V7"/>
<proteinExistence type="predicted"/>
<feature type="transmembrane region" description="Helical" evidence="1">
    <location>
        <begin position="81"/>
        <end position="99"/>
    </location>
</feature>
<sequence>MPPTIGALFLAGVLAAVHVSAGRLRFLQTVPRSRWLSLCGGISVAYVFVHLLPEITDHQSRIVETTDPTNVVLEATHERSLFIAALVGFALFYGLEQAARRSSRGVARRATAGVRTRPDASVFWLHIGSFAAYNALIGYFLLHREEAGLANLLLYGTAMGLHFVVNDYGLREHHRDVYDRLGRWVLAGAILAGTLVGFLVGLPELVLSLLLAFLSGGVILNVIKEELPEDRESRFWAFGAGLAGYTAVLLVI</sequence>
<keyword evidence="4" id="KW-1185">Reference proteome</keyword>
<dbReference type="STRING" id="588898.BB347_14020"/>
<reference evidence="2 5" key="1">
    <citation type="submission" date="2017-01" db="EMBL/GenBank/DDBJ databases">
        <title>Complete genome sequence of Haloterrigena daqingensis type strain (JX313T).</title>
        <authorList>
            <person name="Shuang W."/>
        </authorList>
    </citation>
    <scope>NUCLEOTIDE SEQUENCE [LARGE SCALE GENOMIC DNA]</scope>
    <source>
        <strain evidence="2 5">JX313</strain>
    </source>
</reference>
<protein>
    <recommendedName>
        <fullName evidence="6">ZIP Zinc transporter</fullName>
    </recommendedName>
</protein>
<keyword evidence="1" id="KW-0472">Membrane</keyword>
<feature type="transmembrane region" description="Helical" evidence="1">
    <location>
        <begin position="148"/>
        <end position="169"/>
    </location>
</feature>
<dbReference type="EMBL" id="FTNP01000005">
    <property type="protein sequence ID" value="SIR97113.1"/>
    <property type="molecule type" value="Genomic_DNA"/>
</dbReference>
<evidence type="ECO:0000313" key="3">
    <source>
        <dbReference type="EMBL" id="SIR97113.1"/>
    </source>
</evidence>
<reference evidence="3 4" key="2">
    <citation type="submission" date="2017-01" db="EMBL/GenBank/DDBJ databases">
        <authorList>
            <person name="Mah S.A."/>
            <person name="Swanson W.J."/>
            <person name="Moy G.W."/>
            <person name="Vacquier V.D."/>
        </authorList>
    </citation>
    <scope>NUCLEOTIDE SEQUENCE [LARGE SCALE GENOMIC DNA]</scope>
    <source>
        <strain evidence="3 4">CGMCC 1.8909</strain>
    </source>
</reference>
<organism evidence="3 4">
    <name type="scientific">Natronorubrum daqingense</name>
    <dbReference type="NCBI Taxonomy" id="588898"/>
    <lineage>
        <taxon>Archaea</taxon>
        <taxon>Methanobacteriati</taxon>
        <taxon>Methanobacteriota</taxon>
        <taxon>Stenosarchaea group</taxon>
        <taxon>Halobacteria</taxon>
        <taxon>Halobacteriales</taxon>
        <taxon>Natrialbaceae</taxon>
        <taxon>Natronorubrum</taxon>
    </lineage>
</organism>
<dbReference type="Proteomes" id="UP000187321">
    <property type="component" value="Chromosome"/>
</dbReference>
<evidence type="ECO:0000313" key="4">
    <source>
        <dbReference type="Proteomes" id="UP000185687"/>
    </source>
</evidence>
<feature type="transmembrane region" description="Helical" evidence="1">
    <location>
        <begin position="235"/>
        <end position="251"/>
    </location>
</feature>
<evidence type="ECO:0000256" key="1">
    <source>
        <dbReference type="SAM" id="Phobius"/>
    </source>
</evidence>
<evidence type="ECO:0008006" key="6">
    <source>
        <dbReference type="Google" id="ProtNLM"/>
    </source>
</evidence>